<evidence type="ECO:0000256" key="5">
    <source>
        <dbReference type="ARBA" id="ARBA00023274"/>
    </source>
</evidence>
<keyword evidence="3 8" id="KW-0694">RNA-binding</keyword>
<dbReference type="Gene3D" id="6.10.160.10">
    <property type="match status" value="1"/>
</dbReference>
<dbReference type="PANTHER" id="PTHR10986">
    <property type="entry name" value="39S RIBOSOMAL PROTEIN L20"/>
    <property type="match status" value="1"/>
</dbReference>
<comment type="caution">
    <text evidence="10">The sequence shown here is derived from an EMBL/GenBank/DDBJ whole genome shotgun (WGS) entry which is preliminary data.</text>
</comment>
<keyword evidence="4 8" id="KW-0689">Ribosomal protein</keyword>
<dbReference type="InterPro" id="IPR005813">
    <property type="entry name" value="Ribosomal_bL20"/>
</dbReference>
<dbReference type="SUPFAM" id="SSF74731">
    <property type="entry name" value="Ribosomal protein L20"/>
    <property type="match status" value="1"/>
</dbReference>
<dbReference type="GO" id="GO:1990904">
    <property type="term" value="C:ribonucleoprotein complex"/>
    <property type="evidence" value="ECO:0007669"/>
    <property type="project" value="UniProtKB-KW"/>
</dbReference>
<dbReference type="EMBL" id="DVMM01000062">
    <property type="protein sequence ID" value="HIU29258.1"/>
    <property type="molecule type" value="Genomic_DNA"/>
</dbReference>
<evidence type="ECO:0000256" key="6">
    <source>
        <dbReference type="ARBA" id="ARBA00024775"/>
    </source>
</evidence>
<accession>A0A9D1LAH8</accession>
<gene>
    <name evidence="8 10" type="primary">rplT</name>
    <name evidence="10" type="ORF">IAD50_03055</name>
</gene>
<reference evidence="10" key="1">
    <citation type="submission" date="2020-10" db="EMBL/GenBank/DDBJ databases">
        <authorList>
            <person name="Gilroy R."/>
        </authorList>
    </citation>
    <scope>NUCLEOTIDE SEQUENCE</scope>
    <source>
        <strain evidence="10">CHK195-4489</strain>
    </source>
</reference>
<evidence type="ECO:0000256" key="1">
    <source>
        <dbReference type="ARBA" id="ARBA00007698"/>
    </source>
</evidence>
<sequence>MSRVKNSVATRARRKRVLKLAKGYFGRKSTVYKTANQAVIKSAMYAYRDRRNKKRNFRKLWITRINAAARSNGMSYSTLMHALKVKGIALDRKILADMAVNDSAGFSKLVAQVKP</sequence>
<dbReference type="GO" id="GO:0006412">
    <property type="term" value="P:translation"/>
    <property type="evidence" value="ECO:0007669"/>
    <property type="project" value="InterPro"/>
</dbReference>
<comment type="function">
    <text evidence="6 8 9">Binds directly to 23S ribosomal RNA and is necessary for the in vitro assembly process of the 50S ribosomal subunit. It is not involved in the protein synthesizing functions of that subunit.</text>
</comment>
<dbReference type="AlphaFoldDB" id="A0A9D1LAH8"/>
<comment type="similarity">
    <text evidence="1 8 9">Belongs to the bacterial ribosomal protein bL20 family.</text>
</comment>
<dbReference type="Gene3D" id="1.10.1900.20">
    <property type="entry name" value="Ribosomal protein L20"/>
    <property type="match status" value="1"/>
</dbReference>
<proteinExistence type="inferred from homology"/>
<reference evidence="10" key="2">
    <citation type="journal article" date="2021" name="PeerJ">
        <title>Extensive microbial diversity within the chicken gut microbiome revealed by metagenomics and culture.</title>
        <authorList>
            <person name="Gilroy R."/>
            <person name="Ravi A."/>
            <person name="Getino M."/>
            <person name="Pursley I."/>
            <person name="Horton D.L."/>
            <person name="Alikhan N.F."/>
            <person name="Baker D."/>
            <person name="Gharbi K."/>
            <person name="Hall N."/>
            <person name="Watson M."/>
            <person name="Adriaenssens E.M."/>
            <person name="Foster-Nyarko E."/>
            <person name="Jarju S."/>
            <person name="Secka A."/>
            <person name="Antonio M."/>
            <person name="Oren A."/>
            <person name="Chaudhuri R.R."/>
            <person name="La Ragione R."/>
            <person name="Hildebrand F."/>
            <person name="Pallen M.J."/>
        </authorList>
    </citation>
    <scope>NUCLEOTIDE SEQUENCE</scope>
    <source>
        <strain evidence="10">CHK195-4489</strain>
    </source>
</reference>
<dbReference type="Pfam" id="PF00453">
    <property type="entry name" value="Ribosomal_L20"/>
    <property type="match status" value="1"/>
</dbReference>
<evidence type="ECO:0000313" key="10">
    <source>
        <dbReference type="EMBL" id="HIU29258.1"/>
    </source>
</evidence>
<evidence type="ECO:0000256" key="3">
    <source>
        <dbReference type="ARBA" id="ARBA00022884"/>
    </source>
</evidence>
<organism evidence="10 11">
    <name type="scientific">Candidatus Egerieisoma faecipullorum</name>
    <dbReference type="NCBI Taxonomy" id="2840963"/>
    <lineage>
        <taxon>Bacteria</taxon>
        <taxon>Bacillati</taxon>
        <taxon>Bacillota</taxon>
        <taxon>Clostridia</taxon>
        <taxon>Eubacteriales</taxon>
        <taxon>Clostridiaceae</taxon>
        <taxon>Clostridiaceae incertae sedis</taxon>
        <taxon>Candidatus Egerieisoma</taxon>
    </lineage>
</organism>
<evidence type="ECO:0000313" key="11">
    <source>
        <dbReference type="Proteomes" id="UP000824089"/>
    </source>
</evidence>
<dbReference type="GO" id="GO:0003735">
    <property type="term" value="F:structural constituent of ribosome"/>
    <property type="evidence" value="ECO:0007669"/>
    <property type="project" value="InterPro"/>
</dbReference>
<evidence type="ECO:0000256" key="2">
    <source>
        <dbReference type="ARBA" id="ARBA00022730"/>
    </source>
</evidence>
<evidence type="ECO:0000256" key="7">
    <source>
        <dbReference type="ARBA" id="ARBA00035172"/>
    </source>
</evidence>
<dbReference type="InterPro" id="IPR035566">
    <property type="entry name" value="Ribosomal_protein_bL20_C"/>
</dbReference>
<keyword evidence="5 8" id="KW-0687">Ribonucleoprotein</keyword>
<keyword evidence="2 8" id="KW-0699">rRNA-binding</keyword>
<evidence type="ECO:0000256" key="8">
    <source>
        <dbReference type="HAMAP-Rule" id="MF_00382"/>
    </source>
</evidence>
<name>A0A9D1LAH8_9CLOT</name>
<dbReference type="PRINTS" id="PR00062">
    <property type="entry name" value="RIBOSOMALL20"/>
</dbReference>
<dbReference type="Proteomes" id="UP000824089">
    <property type="component" value="Unassembled WGS sequence"/>
</dbReference>
<dbReference type="PROSITE" id="PS00937">
    <property type="entry name" value="RIBOSOMAL_L20"/>
    <property type="match status" value="1"/>
</dbReference>
<dbReference type="GO" id="GO:0005840">
    <property type="term" value="C:ribosome"/>
    <property type="evidence" value="ECO:0007669"/>
    <property type="project" value="UniProtKB-KW"/>
</dbReference>
<evidence type="ECO:0000256" key="4">
    <source>
        <dbReference type="ARBA" id="ARBA00022980"/>
    </source>
</evidence>
<evidence type="ECO:0000256" key="9">
    <source>
        <dbReference type="RuleBase" id="RU000560"/>
    </source>
</evidence>
<dbReference type="InterPro" id="IPR049946">
    <property type="entry name" value="RIBOSOMAL_L20_CS"/>
</dbReference>
<protein>
    <recommendedName>
        <fullName evidence="7 8">Large ribosomal subunit protein bL20</fullName>
    </recommendedName>
</protein>
<dbReference type="CDD" id="cd07026">
    <property type="entry name" value="Ribosomal_L20"/>
    <property type="match status" value="1"/>
</dbReference>
<dbReference type="NCBIfam" id="TIGR01032">
    <property type="entry name" value="rplT_bact"/>
    <property type="match status" value="1"/>
</dbReference>
<dbReference type="HAMAP" id="MF_00382">
    <property type="entry name" value="Ribosomal_bL20"/>
    <property type="match status" value="1"/>
</dbReference>
<dbReference type="GO" id="GO:0000027">
    <property type="term" value="P:ribosomal large subunit assembly"/>
    <property type="evidence" value="ECO:0007669"/>
    <property type="project" value="UniProtKB-UniRule"/>
</dbReference>
<dbReference type="FunFam" id="1.10.1900.20:FF:000001">
    <property type="entry name" value="50S ribosomal protein L20"/>
    <property type="match status" value="1"/>
</dbReference>
<dbReference type="GO" id="GO:0019843">
    <property type="term" value="F:rRNA binding"/>
    <property type="evidence" value="ECO:0007669"/>
    <property type="project" value="UniProtKB-UniRule"/>
</dbReference>